<reference evidence="2" key="1">
    <citation type="submission" date="2020-09" db="EMBL/GenBank/DDBJ databases">
        <title>Iningainema tapete sp. nov. (Scytonemataceae, Cyanobacteria) from greenhouses in central Florida (USA) produces two types of nodularin with biosynthetic potential for microcystin-LR and anabaenopeptins.</title>
        <authorList>
            <person name="Berthold D.E."/>
            <person name="Lefler F.W."/>
            <person name="Huang I.-S."/>
            <person name="Abdulla H."/>
            <person name="Zimba P.V."/>
            <person name="Laughinghouse H.D. IV."/>
        </authorList>
    </citation>
    <scope>NUCLEOTIDE SEQUENCE</scope>
    <source>
        <strain evidence="2">BLCCT55</strain>
    </source>
</reference>
<sequence>MVNLPTALNALQEQLLDAAQKFATDAQPLSELLTALVKDVERAASEPLEIFPVCHHSPSSALQMVQRLHRISPKVIYLEMCEDLLSCVEHLRDCKLPVALQAFAAESKTFSPKLMPLSVVAPLTEASAEYQAIAYALQHPETQLVFVDRAVDFVFQWEPPPQHEQSEVPPTEEAKMHGTAVGVEVGSITPTFDQFLGFLLRNSNTRHFAEWWDQYVEQAIIGADYETYRQVMFLIGSLMRRLGRQEKDKKSDRLRESYMWTRIKQHMQTKNIAPHEGIYICGAAHTVNDVPEFGVANDTVWSIPELTETKWLYGLIPSSFAAIEYQFNHPAGTVTLAEATWKKSLKVAKLKPFVLEKTGKTKGAGEQGSRGAGEQGSRGVGEQGSRGVGEQGSRGAEENLSFSPSLTNSLTHKLPHSQTPSLTNSTLADFLTRPPDLVAADTEQLLQWCADIVASARKNGYLSSTADAIAIYQTSMLLAGMRNRAHPTPYDFQDAAITCLEKDRTPKKRNIYQLCQILLGGDRVGTVGYASLPPLAQDVYNRLAPLGINLLGQTNQRALMDFKQQPEWLPCSDVLWRLHYLVGDRLVQPIMGERSLGHKPLQESWEIRIGRYQREIIMLGYEGVTIEQVLEARLKKSAFDAQATTSTTLKAAEDSILYLYSPRLTQELGEHAISLLKQETGAEEAPKIFERVRRLVHYYRATPTGLPNWIERFVVTGYGHYATLLPQAFADRGTSPEQIAGMLGFIFTLESLALSLGCNRSQLMIGVQQATQELEDPAKLGLLWTTEWLLSRRTIEQMREFFNQVLTNPMLLKTFPDYLNGFILALTFAPRISRFVVELLSQVFASVPDTVLLPWLPSLILRLRPHAQILQVLVKEAAACFPKKLSGFDSWQPSWVKQSTSLQVATQVEEAPALNEQQIQVRQMLFNSKTTAQAVAQLLGVQTLTWEEVLPSNAVNSPTNLSETETKVKTLLNSNPATMESLAVFVHI</sequence>
<evidence type="ECO:0000313" key="2">
    <source>
        <dbReference type="EMBL" id="MBD2773833.1"/>
    </source>
</evidence>
<feature type="compositionally biased region" description="Polar residues" evidence="1">
    <location>
        <begin position="400"/>
        <end position="421"/>
    </location>
</feature>
<organism evidence="2 3">
    <name type="scientific">Iningainema tapete BLCC-T55</name>
    <dbReference type="NCBI Taxonomy" id="2748662"/>
    <lineage>
        <taxon>Bacteria</taxon>
        <taxon>Bacillati</taxon>
        <taxon>Cyanobacteriota</taxon>
        <taxon>Cyanophyceae</taxon>
        <taxon>Nostocales</taxon>
        <taxon>Scytonemataceae</taxon>
        <taxon>Iningainema tapete</taxon>
    </lineage>
</organism>
<evidence type="ECO:0000256" key="1">
    <source>
        <dbReference type="SAM" id="MobiDB-lite"/>
    </source>
</evidence>
<accession>A0A8J6XTX8</accession>
<dbReference type="AlphaFoldDB" id="A0A8J6XTX8"/>
<name>A0A8J6XTX8_9CYAN</name>
<comment type="caution">
    <text evidence="2">The sequence shown here is derived from an EMBL/GenBank/DDBJ whole genome shotgun (WGS) entry which is preliminary data.</text>
</comment>
<dbReference type="Pfam" id="PF18934">
    <property type="entry name" value="DUF5682"/>
    <property type="match status" value="2"/>
</dbReference>
<evidence type="ECO:0000313" key="3">
    <source>
        <dbReference type="Proteomes" id="UP000629098"/>
    </source>
</evidence>
<dbReference type="EMBL" id="JACXAE010000060">
    <property type="protein sequence ID" value="MBD2773833.1"/>
    <property type="molecule type" value="Genomic_DNA"/>
</dbReference>
<dbReference type="Proteomes" id="UP000629098">
    <property type="component" value="Unassembled WGS sequence"/>
</dbReference>
<gene>
    <name evidence="2" type="ORF">ICL16_17580</name>
</gene>
<feature type="compositionally biased region" description="Gly residues" evidence="1">
    <location>
        <begin position="365"/>
        <end position="392"/>
    </location>
</feature>
<feature type="region of interest" description="Disordered" evidence="1">
    <location>
        <begin position="359"/>
        <end position="421"/>
    </location>
</feature>
<dbReference type="InterPro" id="IPR043737">
    <property type="entry name" value="DUF5682"/>
</dbReference>
<dbReference type="RefSeq" id="WP_190830079.1">
    <property type="nucleotide sequence ID" value="NZ_CAWPPI010000060.1"/>
</dbReference>
<proteinExistence type="predicted"/>
<protein>
    <submittedName>
        <fullName evidence="2">Uncharacterized protein</fullName>
    </submittedName>
</protein>
<keyword evidence="3" id="KW-1185">Reference proteome</keyword>